<evidence type="ECO:0000256" key="5">
    <source>
        <dbReference type="ARBA" id="ARBA00022782"/>
    </source>
</evidence>
<reference evidence="13" key="1">
    <citation type="submission" date="2015-02" db="EMBL/GenBank/DDBJ databases">
        <title>Genome sequencing for Strongylocentrotus purpuratus.</title>
        <authorList>
            <person name="Murali S."/>
            <person name="Liu Y."/>
            <person name="Vee V."/>
            <person name="English A."/>
            <person name="Wang M."/>
            <person name="Skinner E."/>
            <person name="Han Y."/>
            <person name="Muzny D.M."/>
            <person name="Worley K.C."/>
            <person name="Gibbs R.A."/>
        </authorList>
    </citation>
    <scope>NUCLEOTIDE SEQUENCE</scope>
</reference>
<dbReference type="CDD" id="cd20821">
    <property type="entry name" value="C1_MgcRacGAP"/>
    <property type="match status" value="1"/>
</dbReference>
<dbReference type="GO" id="GO:0032154">
    <property type="term" value="C:cleavage furrow"/>
    <property type="evidence" value="ECO:0000318"/>
    <property type="project" value="GO_Central"/>
</dbReference>
<dbReference type="Pfam" id="PF00620">
    <property type="entry name" value="RhoGAP"/>
    <property type="match status" value="1"/>
</dbReference>
<dbReference type="FunFam" id="3.30.60.20:FF:000033">
    <property type="entry name" value="Rac GTPase-activating protein 1"/>
    <property type="match status" value="1"/>
</dbReference>
<dbReference type="EnsemblMetazoa" id="XM_030990177">
    <property type="protein sequence ID" value="XP_030846037"/>
    <property type="gene ID" value="LOC115918778"/>
</dbReference>
<dbReference type="GO" id="GO:0005096">
    <property type="term" value="F:GTPase activator activity"/>
    <property type="evidence" value="ECO:0000318"/>
    <property type="project" value="GO_Central"/>
</dbReference>
<evidence type="ECO:0008006" key="14">
    <source>
        <dbReference type="Google" id="ProtNLM"/>
    </source>
</evidence>
<dbReference type="KEGG" id="spu:115918778"/>
<evidence type="ECO:0000259" key="10">
    <source>
        <dbReference type="PROSITE" id="PS50081"/>
    </source>
</evidence>
<dbReference type="InterPro" id="IPR000198">
    <property type="entry name" value="RhoGAP_dom"/>
</dbReference>
<feature type="compositionally biased region" description="Low complexity" evidence="9">
    <location>
        <begin position="607"/>
        <end position="631"/>
    </location>
</feature>
<accession>A0A7M7P6M0</accession>
<dbReference type="AlphaFoldDB" id="A0A7M7P6M0"/>
<evidence type="ECO:0000256" key="2">
    <source>
        <dbReference type="ARBA" id="ARBA00022473"/>
    </source>
</evidence>
<dbReference type="InterPro" id="IPR008936">
    <property type="entry name" value="Rho_GTPase_activation_prot"/>
</dbReference>
<proteinExistence type="predicted"/>
<dbReference type="GO" id="GO:0097149">
    <property type="term" value="C:centralspindlin complex"/>
    <property type="evidence" value="ECO:0000318"/>
    <property type="project" value="GO_Central"/>
</dbReference>
<keyword evidence="7" id="KW-0744">Spermatogenesis</keyword>
<dbReference type="GO" id="GO:0007283">
    <property type="term" value="P:spermatogenesis"/>
    <property type="evidence" value="ECO:0007669"/>
    <property type="project" value="UniProtKB-KW"/>
</dbReference>
<evidence type="ECO:0000259" key="11">
    <source>
        <dbReference type="PROSITE" id="PS50238"/>
    </source>
</evidence>
<evidence type="ECO:0000313" key="12">
    <source>
        <dbReference type="EnsemblMetazoa" id="XP_030846038"/>
    </source>
</evidence>
<dbReference type="GO" id="GO:0005634">
    <property type="term" value="C:nucleus"/>
    <property type="evidence" value="ECO:0000318"/>
    <property type="project" value="GO_Central"/>
</dbReference>
<dbReference type="GO" id="GO:0051256">
    <property type="term" value="P:mitotic spindle midzone assembly"/>
    <property type="evidence" value="ECO:0000318"/>
    <property type="project" value="GO_Central"/>
</dbReference>
<keyword evidence="3" id="KW-0479">Metal-binding</keyword>
<dbReference type="SMART" id="SM00109">
    <property type="entry name" value="C1"/>
    <property type="match status" value="1"/>
</dbReference>
<feature type="coiled-coil region" evidence="8">
    <location>
        <begin position="68"/>
        <end position="116"/>
    </location>
</feature>
<dbReference type="RefSeq" id="XP_030846038.1">
    <property type="nucleotide sequence ID" value="XM_030990178.1"/>
</dbReference>
<name>A0A7M7P6M0_STRPU</name>
<dbReference type="PANTHER" id="PTHR46199:SF3">
    <property type="entry name" value="RAC GTPASE-ACTIVATING PROTEIN 1"/>
    <property type="match status" value="1"/>
</dbReference>
<sequence length="661" mass="74312">MTSLVRKPKSLVATFDEIVHYSSILSKGCEEEFMVFAKHQEQCRQRWLAVEQDRMGGKEQGMKLGAERDALQTKLKHARNQLESEMSRRRKAESSQEELERQIALIRELLTNDNNKMNTLTEKERESILFLSHNAGTPQPGQGSPNKRLSCINEKSADLLSNSDLDLDHTEEELDVSVLRDGKKWHRKKRKPSAPPLEEEDETPPRKNKRLSHDTSIVTTVTVPHDHGPIIATTNVEKNGRYRRSMSQPALPIKEEQFLWMSPIQLRTPGNKRARIHTFCTKTVIKPESCDPCGKRIKFGKYALKCKDCRLVCHPDCKDSASLPCVPTAGTPNKTRTASALDEFTPENPPYVPSLVMHCINEIEMRGLTEEGIYRISGSEREVKELRERLILKNDPHLEKVRDIHCVCGALKDFFRNLPEPLVTFELHLAFMKAAELYDIDDSTTAMYQAVSELPHANRDTMAYLITHLQRVSESPECKMPVSNLAKVFGPTIIGYGCSEPDPMQMLNDTKTQPRVVERLMALPSDFWKAFINFEAEQENSTIYANRHRTPGTPGQPSHMSMLGPVRTPGKTPAKTPSNSSLGKAKTFLGKSSLTPSMKKTTEKKSSSISSSVKKSSSSSYMSSTKTSTAKKTVEGTSRFGSKSDRSSKKGTNFFASPTLR</sequence>
<dbReference type="SUPFAM" id="SSF48350">
    <property type="entry name" value="GTPase activation domain, GAP"/>
    <property type="match status" value="1"/>
</dbReference>
<protein>
    <recommendedName>
        <fullName evidence="14">Rac GTPase-activating protein 1</fullName>
    </recommendedName>
</protein>
<dbReference type="GO" id="GO:0051233">
    <property type="term" value="C:spindle midzone"/>
    <property type="evidence" value="ECO:0000318"/>
    <property type="project" value="GO_Central"/>
</dbReference>
<keyword evidence="2" id="KW-0217">Developmental protein</keyword>
<keyword evidence="13" id="KW-1185">Reference proteome</keyword>
<dbReference type="Pfam" id="PF00130">
    <property type="entry name" value="C1_1"/>
    <property type="match status" value="1"/>
</dbReference>
<feature type="region of interest" description="Disordered" evidence="9">
    <location>
        <begin position="546"/>
        <end position="661"/>
    </location>
</feature>
<dbReference type="Proteomes" id="UP000007110">
    <property type="component" value="Unassembled WGS sequence"/>
</dbReference>
<keyword evidence="4" id="KW-0863">Zinc-finger</keyword>
<dbReference type="GO" id="GO:0030154">
    <property type="term" value="P:cell differentiation"/>
    <property type="evidence" value="ECO:0007669"/>
    <property type="project" value="UniProtKB-KW"/>
</dbReference>
<dbReference type="SUPFAM" id="SSF57889">
    <property type="entry name" value="Cysteine-rich domain"/>
    <property type="match status" value="1"/>
</dbReference>
<reference evidence="12" key="2">
    <citation type="submission" date="2021-01" db="UniProtKB">
        <authorList>
            <consortium name="EnsemblMetazoa"/>
        </authorList>
    </citation>
    <scope>IDENTIFICATION</scope>
</reference>
<feature type="domain" description="Rho-GAP" evidence="11">
    <location>
        <begin position="339"/>
        <end position="528"/>
    </location>
</feature>
<evidence type="ECO:0000256" key="1">
    <source>
        <dbReference type="ARBA" id="ARBA00022468"/>
    </source>
</evidence>
<dbReference type="OMA" id="KATSACN"/>
<dbReference type="GO" id="GO:0000281">
    <property type="term" value="P:mitotic cytokinesis"/>
    <property type="evidence" value="ECO:0000318"/>
    <property type="project" value="GO_Central"/>
</dbReference>
<evidence type="ECO:0000256" key="3">
    <source>
        <dbReference type="ARBA" id="ARBA00022723"/>
    </source>
</evidence>
<feature type="compositionally biased region" description="Basic residues" evidence="9">
    <location>
        <begin position="183"/>
        <end position="192"/>
    </location>
</feature>
<dbReference type="InterPro" id="IPR002219">
    <property type="entry name" value="PKC_DAG/PE"/>
</dbReference>
<dbReference type="GeneID" id="115918778"/>
<keyword evidence="1" id="KW-0343">GTPase activation</keyword>
<keyword evidence="5" id="KW-0221">Differentiation</keyword>
<dbReference type="GO" id="GO:0030496">
    <property type="term" value="C:midbody"/>
    <property type="evidence" value="ECO:0000318"/>
    <property type="project" value="GO_Central"/>
</dbReference>
<dbReference type="GO" id="GO:0007266">
    <property type="term" value="P:Rho protein signal transduction"/>
    <property type="evidence" value="ECO:0000318"/>
    <property type="project" value="GO_Central"/>
</dbReference>
<dbReference type="RefSeq" id="XP_030846037.1">
    <property type="nucleotide sequence ID" value="XM_030990177.1"/>
</dbReference>
<dbReference type="GO" id="GO:0008270">
    <property type="term" value="F:zinc ion binding"/>
    <property type="evidence" value="ECO:0007669"/>
    <property type="project" value="UniProtKB-KW"/>
</dbReference>
<evidence type="ECO:0000256" key="9">
    <source>
        <dbReference type="SAM" id="MobiDB-lite"/>
    </source>
</evidence>
<dbReference type="SMART" id="SM00324">
    <property type="entry name" value="RhoGAP"/>
    <property type="match status" value="1"/>
</dbReference>
<evidence type="ECO:0000256" key="8">
    <source>
        <dbReference type="SAM" id="Coils"/>
    </source>
</evidence>
<feature type="domain" description="Phorbol-ester/DAG-type" evidence="10">
    <location>
        <begin position="276"/>
        <end position="325"/>
    </location>
</feature>
<evidence type="ECO:0000313" key="13">
    <source>
        <dbReference type="Proteomes" id="UP000007110"/>
    </source>
</evidence>
<dbReference type="Gene3D" id="3.30.60.20">
    <property type="match status" value="1"/>
</dbReference>
<dbReference type="EnsemblMetazoa" id="XM_030990178">
    <property type="protein sequence ID" value="XP_030846038"/>
    <property type="gene ID" value="LOC115918778"/>
</dbReference>
<dbReference type="PROSITE" id="PS50238">
    <property type="entry name" value="RHOGAP"/>
    <property type="match status" value="1"/>
</dbReference>
<dbReference type="PROSITE" id="PS00479">
    <property type="entry name" value="ZF_DAG_PE_1"/>
    <property type="match status" value="1"/>
</dbReference>
<feature type="region of interest" description="Disordered" evidence="9">
    <location>
        <begin position="183"/>
        <end position="212"/>
    </location>
</feature>
<evidence type="ECO:0000256" key="6">
    <source>
        <dbReference type="ARBA" id="ARBA00022833"/>
    </source>
</evidence>
<organism evidence="12 13">
    <name type="scientific">Strongylocentrotus purpuratus</name>
    <name type="common">Purple sea urchin</name>
    <dbReference type="NCBI Taxonomy" id="7668"/>
    <lineage>
        <taxon>Eukaryota</taxon>
        <taxon>Metazoa</taxon>
        <taxon>Echinodermata</taxon>
        <taxon>Eleutherozoa</taxon>
        <taxon>Echinozoa</taxon>
        <taxon>Echinoidea</taxon>
        <taxon>Euechinoidea</taxon>
        <taxon>Echinacea</taxon>
        <taxon>Camarodonta</taxon>
        <taxon>Echinidea</taxon>
        <taxon>Strongylocentrotidae</taxon>
        <taxon>Strongylocentrotus</taxon>
    </lineage>
</organism>
<dbReference type="CDD" id="cd04382">
    <property type="entry name" value="RhoGAP_MgcRacGAP"/>
    <property type="match status" value="1"/>
</dbReference>
<keyword evidence="8" id="KW-0175">Coiled coil</keyword>
<dbReference type="FunCoup" id="A0A7M7P6M0">
    <property type="interactions" value="1121"/>
</dbReference>
<dbReference type="Gene3D" id="1.10.555.10">
    <property type="entry name" value="Rho GTPase activation protein"/>
    <property type="match status" value="1"/>
</dbReference>
<dbReference type="InterPro" id="IPR046349">
    <property type="entry name" value="C1-like_sf"/>
</dbReference>
<dbReference type="PROSITE" id="PS50081">
    <property type="entry name" value="ZF_DAG_PE_2"/>
    <property type="match status" value="1"/>
</dbReference>
<keyword evidence="6" id="KW-0862">Zinc</keyword>
<dbReference type="OrthoDB" id="2218807at2759"/>
<evidence type="ECO:0000256" key="7">
    <source>
        <dbReference type="ARBA" id="ARBA00022871"/>
    </source>
</evidence>
<dbReference type="InParanoid" id="A0A7M7P6M0"/>
<dbReference type="PANTHER" id="PTHR46199">
    <property type="entry name" value="RAC GTPASE-ACTIVATING PROTEIN 1"/>
    <property type="match status" value="1"/>
</dbReference>
<feature type="compositionally biased region" description="Polar residues" evidence="9">
    <location>
        <begin position="650"/>
        <end position="661"/>
    </location>
</feature>
<evidence type="ECO:0000256" key="4">
    <source>
        <dbReference type="ARBA" id="ARBA00022771"/>
    </source>
</evidence>